<protein>
    <recommendedName>
        <fullName evidence="4">Cell wall protein PhiA</fullName>
    </recommendedName>
</protein>
<dbReference type="Proteomes" id="UP000193240">
    <property type="component" value="Unassembled WGS sequence"/>
</dbReference>
<proteinExistence type="predicted"/>
<dbReference type="AlphaFoldDB" id="A0A1Y2M928"/>
<accession>A0A1Y2M928</accession>
<keyword evidence="3" id="KW-1185">Reference proteome</keyword>
<dbReference type="PANTHER" id="PTHR42047">
    <property type="entry name" value="PROTEIN, PUTATIVE (AFU_ORTHOLOGUE AFUA_6G03560)-RELATED"/>
    <property type="match status" value="1"/>
</dbReference>
<sequence length="194" mass="20029">MQFTTTFIAAAAAAFVSASPIAQADVAAPIKAGEIFSLMTIRSGSDFQYSSVQAKQSSFTINAPSQNASCAGETNSATFFLSEEGELFLNTAKPSQQAFMDRSGMGQGKLGYTTGAQPAVKNAERTGFTLDANNNLVIKSGEQSTGFVACPNALGGGYSVWVAGSLLPGGNVGCLGFTARAVKAENPVYCSYSQ</sequence>
<dbReference type="EMBL" id="KZ107839">
    <property type="protein sequence ID" value="OSS52522.1"/>
    <property type="molecule type" value="Genomic_DNA"/>
</dbReference>
<keyword evidence="1" id="KW-0732">Signal</keyword>
<dbReference type="InterPro" id="IPR052820">
    <property type="entry name" value="PhiA_domain"/>
</dbReference>
<reference evidence="2 3" key="1">
    <citation type="journal article" date="2017" name="Genome Announc.">
        <title>Genome sequence of the saprophytic ascomycete Epicoccum nigrum ICMP 19927 strain isolated from New Zealand.</title>
        <authorList>
            <person name="Fokin M."/>
            <person name="Fleetwood D."/>
            <person name="Weir B.S."/>
            <person name="Villas-Boas S.G."/>
        </authorList>
    </citation>
    <scope>NUCLEOTIDE SEQUENCE [LARGE SCALE GENOMIC DNA]</scope>
    <source>
        <strain evidence="2 3">ICMP 19927</strain>
    </source>
</reference>
<evidence type="ECO:0000313" key="2">
    <source>
        <dbReference type="EMBL" id="OSS52522.1"/>
    </source>
</evidence>
<organism evidence="2 3">
    <name type="scientific">Epicoccum nigrum</name>
    <name type="common">Soil fungus</name>
    <name type="synonym">Epicoccum purpurascens</name>
    <dbReference type="NCBI Taxonomy" id="105696"/>
    <lineage>
        <taxon>Eukaryota</taxon>
        <taxon>Fungi</taxon>
        <taxon>Dikarya</taxon>
        <taxon>Ascomycota</taxon>
        <taxon>Pezizomycotina</taxon>
        <taxon>Dothideomycetes</taxon>
        <taxon>Pleosporomycetidae</taxon>
        <taxon>Pleosporales</taxon>
        <taxon>Pleosporineae</taxon>
        <taxon>Didymellaceae</taxon>
        <taxon>Epicoccum</taxon>
    </lineage>
</organism>
<name>A0A1Y2M928_EPING</name>
<dbReference type="InParanoid" id="A0A1Y2M928"/>
<evidence type="ECO:0008006" key="4">
    <source>
        <dbReference type="Google" id="ProtNLM"/>
    </source>
</evidence>
<dbReference type="PANTHER" id="PTHR42047:SF1">
    <property type="entry name" value="PROTEIN, PUTATIVE (AFU_ORTHOLOGUE AFUA_6G03560)-RELATED"/>
    <property type="match status" value="1"/>
</dbReference>
<evidence type="ECO:0000256" key="1">
    <source>
        <dbReference type="SAM" id="SignalP"/>
    </source>
</evidence>
<gene>
    <name evidence="2" type="ORF">B5807_02997</name>
</gene>
<evidence type="ECO:0000313" key="3">
    <source>
        <dbReference type="Proteomes" id="UP000193240"/>
    </source>
</evidence>
<dbReference type="OMA" id="WSIWADA"/>
<feature type="chain" id="PRO_5012237633" description="Cell wall protein PhiA" evidence="1">
    <location>
        <begin position="19"/>
        <end position="194"/>
    </location>
</feature>
<feature type="signal peptide" evidence="1">
    <location>
        <begin position="1"/>
        <end position="18"/>
    </location>
</feature>